<organism evidence="5 6">
    <name type="scientific">Weissella cibaria</name>
    <dbReference type="NCBI Taxonomy" id="137591"/>
    <lineage>
        <taxon>Bacteria</taxon>
        <taxon>Bacillati</taxon>
        <taxon>Bacillota</taxon>
        <taxon>Bacilli</taxon>
        <taxon>Lactobacillales</taxon>
        <taxon>Lactobacillaceae</taxon>
        <taxon>Weissella</taxon>
    </lineage>
</organism>
<reference evidence="5 6" key="1">
    <citation type="journal article" date="2015" name="Microbiology (Mosc.)">
        <title>Genomics of the Weissella cibaria species with an examination of its metabolic traits.</title>
        <authorList>
            <person name="Lynch K.M."/>
            <person name="Lucid A."/>
            <person name="Arendt E.K."/>
            <person name="Sleator R.D."/>
            <person name="Lucey B."/>
            <person name="Coffey A."/>
        </authorList>
    </citation>
    <scope>NUCLEOTIDE SEQUENCE [LARGE SCALE GENOMIC DNA]</scope>
    <source>
        <strain evidence="5 6">MG1</strain>
    </source>
</reference>
<dbReference type="Proteomes" id="UP000032287">
    <property type="component" value="Unassembled WGS sequence"/>
</dbReference>
<comment type="caution">
    <text evidence="5">The sequence shown here is derived from an EMBL/GenBank/DDBJ whole genome shotgun (WGS) entry which is preliminary data.</text>
</comment>
<dbReference type="PANTHER" id="PTHR42756">
    <property type="entry name" value="TRANSCRIPTIONAL REGULATOR, MARR"/>
    <property type="match status" value="1"/>
</dbReference>
<keyword evidence="1" id="KW-0805">Transcription regulation</keyword>
<evidence type="ECO:0000313" key="6">
    <source>
        <dbReference type="Proteomes" id="UP000032287"/>
    </source>
</evidence>
<evidence type="ECO:0000256" key="1">
    <source>
        <dbReference type="ARBA" id="ARBA00023015"/>
    </source>
</evidence>
<dbReference type="Pfam" id="PF12802">
    <property type="entry name" value="MarR_2"/>
    <property type="match status" value="1"/>
</dbReference>
<protein>
    <submittedName>
        <fullName evidence="5">MarR family protein</fullName>
    </submittedName>
</protein>
<keyword evidence="6" id="KW-1185">Reference proteome</keyword>
<accession>A0A0D1JLX3</accession>
<dbReference type="InterPro" id="IPR036390">
    <property type="entry name" value="WH_DNA-bd_sf"/>
</dbReference>
<proteinExistence type="predicted"/>
<dbReference type="PATRIC" id="fig|137591.25.peg.268"/>
<dbReference type="PROSITE" id="PS01117">
    <property type="entry name" value="HTH_MARR_1"/>
    <property type="match status" value="1"/>
</dbReference>
<dbReference type="AlphaFoldDB" id="A0A0D1JLX3"/>
<name>A0A0D1JLX3_9LACO</name>
<dbReference type="PROSITE" id="PS50995">
    <property type="entry name" value="HTH_MARR_2"/>
    <property type="match status" value="1"/>
</dbReference>
<gene>
    <name evidence="5" type="ORF">QX99_00270</name>
</gene>
<feature type="domain" description="HTH marR-type" evidence="4">
    <location>
        <begin position="1"/>
        <end position="133"/>
    </location>
</feature>
<dbReference type="STRING" id="137591.AO080_07565"/>
<keyword evidence="2" id="KW-0238">DNA-binding</keyword>
<evidence type="ECO:0000256" key="2">
    <source>
        <dbReference type="ARBA" id="ARBA00023125"/>
    </source>
</evidence>
<sequence>MFNTIRLIGTIARSIQVQSNKKFSPLGLGNNAFLYIIRAIENPGMFLGELADALSIDRSTAFRSIKKLAKSGYLDLKSDDHDGRLQRVFPTQLAKDIYPELFEFEKTQSKYLLAKLSEDEQAELLRLLKKTQH</sequence>
<dbReference type="SUPFAM" id="SSF46785">
    <property type="entry name" value="Winged helix' DNA-binding domain"/>
    <property type="match status" value="1"/>
</dbReference>
<dbReference type="InterPro" id="IPR036388">
    <property type="entry name" value="WH-like_DNA-bd_sf"/>
</dbReference>
<dbReference type="PRINTS" id="PR00598">
    <property type="entry name" value="HTHMARR"/>
</dbReference>
<dbReference type="PANTHER" id="PTHR42756:SF2">
    <property type="entry name" value="MARR FAMILY REGULATORY PROTEIN"/>
    <property type="match status" value="1"/>
</dbReference>
<dbReference type="GO" id="GO:0003700">
    <property type="term" value="F:DNA-binding transcription factor activity"/>
    <property type="evidence" value="ECO:0007669"/>
    <property type="project" value="InterPro"/>
</dbReference>
<dbReference type="RefSeq" id="WP_043710596.1">
    <property type="nucleotide sequence ID" value="NZ_JALOCT010000016.1"/>
</dbReference>
<dbReference type="EMBL" id="JWHU01000002">
    <property type="protein sequence ID" value="KIU22303.1"/>
    <property type="molecule type" value="Genomic_DNA"/>
</dbReference>
<evidence type="ECO:0000256" key="3">
    <source>
        <dbReference type="ARBA" id="ARBA00023163"/>
    </source>
</evidence>
<evidence type="ECO:0000313" key="5">
    <source>
        <dbReference type="EMBL" id="KIU22303.1"/>
    </source>
</evidence>
<dbReference type="SMART" id="SM00347">
    <property type="entry name" value="HTH_MARR"/>
    <property type="match status" value="1"/>
</dbReference>
<evidence type="ECO:0000259" key="4">
    <source>
        <dbReference type="PROSITE" id="PS50995"/>
    </source>
</evidence>
<dbReference type="InterPro" id="IPR000835">
    <property type="entry name" value="HTH_MarR-typ"/>
</dbReference>
<dbReference type="Gene3D" id="1.10.10.10">
    <property type="entry name" value="Winged helix-like DNA-binding domain superfamily/Winged helix DNA-binding domain"/>
    <property type="match status" value="1"/>
</dbReference>
<keyword evidence="3" id="KW-0804">Transcription</keyword>
<dbReference type="GO" id="GO:0003677">
    <property type="term" value="F:DNA binding"/>
    <property type="evidence" value="ECO:0007669"/>
    <property type="project" value="UniProtKB-KW"/>
</dbReference>
<dbReference type="InterPro" id="IPR023187">
    <property type="entry name" value="Tscrpt_reg_MarR-type_CS"/>
</dbReference>